<feature type="compositionally biased region" description="Basic and acidic residues" evidence="1">
    <location>
        <begin position="120"/>
        <end position="130"/>
    </location>
</feature>
<dbReference type="GeneID" id="20192561"/>
<keyword evidence="2" id="KW-0472">Membrane</keyword>
<feature type="region of interest" description="Disordered" evidence="1">
    <location>
        <begin position="181"/>
        <end position="208"/>
    </location>
</feature>
<keyword evidence="2" id="KW-0812">Transmembrane</keyword>
<reference evidence="3 4" key="2">
    <citation type="submission" date="2013-11" db="EMBL/GenBank/DDBJ databases">
        <title>The Genome Sequence of Phytophthora parasitica INRA-310.</title>
        <authorList>
            <consortium name="The Broad Institute Genomics Platform"/>
            <person name="Russ C."/>
            <person name="Tyler B."/>
            <person name="Panabieres F."/>
            <person name="Shan W."/>
            <person name="Tripathy S."/>
            <person name="Grunwald N."/>
            <person name="Machado M."/>
            <person name="Johnson C.S."/>
            <person name="Arredondo F."/>
            <person name="Hong C."/>
            <person name="Coffey M."/>
            <person name="Young S.K."/>
            <person name="Zeng Q."/>
            <person name="Gargeya S."/>
            <person name="Fitzgerald M."/>
            <person name="Abouelleil A."/>
            <person name="Alvarado L."/>
            <person name="Chapman S.B."/>
            <person name="Gainer-Dewar J."/>
            <person name="Goldberg J."/>
            <person name="Griggs A."/>
            <person name="Gujja S."/>
            <person name="Hansen M."/>
            <person name="Howarth C."/>
            <person name="Imamovic A."/>
            <person name="Ireland A."/>
            <person name="Larimer J."/>
            <person name="McCowan C."/>
            <person name="Murphy C."/>
            <person name="Pearson M."/>
            <person name="Poon T.W."/>
            <person name="Priest M."/>
            <person name="Roberts A."/>
            <person name="Saif S."/>
            <person name="Shea T."/>
            <person name="Sykes S."/>
            <person name="Wortman J."/>
            <person name="Nusbaum C."/>
            <person name="Birren B."/>
        </authorList>
    </citation>
    <scope>NUCLEOTIDE SEQUENCE [LARGE SCALE GENOMIC DNA]</scope>
    <source>
        <strain evidence="3 4">INRA-310</strain>
    </source>
</reference>
<organism evidence="3 4">
    <name type="scientific">Phytophthora nicotianae (strain INRA-310)</name>
    <name type="common">Phytophthora parasitica</name>
    <dbReference type="NCBI Taxonomy" id="761204"/>
    <lineage>
        <taxon>Eukaryota</taxon>
        <taxon>Sar</taxon>
        <taxon>Stramenopiles</taxon>
        <taxon>Oomycota</taxon>
        <taxon>Peronosporomycetes</taxon>
        <taxon>Peronosporales</taxon>
        <taxon>Peronosporaceae</taxon>
        <taxon>Phytophthora</taxon>
    </lineage>
</organism>
<keyword evidence="2" id="KW-1133">Transmembrane helix</keyword>
<feature type="region of interest" description="Disordered" evidence="1">
    <location>
        <begin position="95"/>
        <end position="130"/>
    </location>
</feature>
<dbReference type="EMBL" id="KI669620">
    <property type="protein sequence ID" value="ETN01961.1"/>
    <property type="molecule type" value="Genomic_DNA"/>
</dbReference>
<feature type="transmembrane region" description="Helical" evidence="2">
    <location>
        <begin position="488"/>
        <end position="506"/>
    </location>
</feature>
<protein>
    <recommendedName>
        <fullName evidence="5">Peptidase A2 domain-containing protein</fullName>
    </recommendedName>
</protein>
<dbReference type="InterPro" id="IPR021109">
    <property type="entry name" value="Peptidase_aspartic_dom_sf"/>
</dbReference>
<feature type="region of interest" description="Disordered" evidence="1">
    <location>
        <begin position="1"/>
        <end position="45"/>
    </location>
</feature>
<evidence type="ECO:0000256" key="2">
    <source>
        <dbReference type="SAM" id="Phobius"/>
    </source>
</evidence>
<evidence type="ECO:0000313" key="4">
    <source>
        <dbReference type="Proteomes" id="UP000018817"/>
    </source>
</evidence>
<feature type="transmembrane region" description="Helical" evidence="2">
    <location>
        <begin position="454"/>
        <end position="476"/>
    </location>
</feature>
<reference evidence="4" key="1">
    <citation type="submission" date="2011-12" db="EMBL/GenBank/DDBJ databases">
        <authorList>
            <consortium name="The Broad Institute Genome Sequencing Platform"/>
            <person name="Russ C."/>
            <person name="Tyler B."/>
            <person name="Panabieres F."/>
            <person name="Shan W."/>
            <person name="Tripathy S."/>
            <person name="Grunwald N."/>
            <person name="Machado M."/>
            <person name="Young S.K."/>
            <person name="Zeng Q."/>
            <person name="Gargeya S."/>
            <person name="Fitzgerald M."/>
            <person name="Haas B."/>
            <person name="Abouelleil A."/>
            <person name="Alvarado L."/>
            <person name="Arachchi H.M."/>
            <person name="Berlin A."/>
            <person name="Chapman S.B."/>
            <person name="Gearin G."/>
            <person name="Goldberg J."/>
            <person name="Griggs A."/>
            <person name="Gujja S."/>
            <person name="Hansen M."/>
            <person name="Heiman D."/>
            <person name="Howarth C."/>
            <person name="Larimer J."/>
            <person name="Lui A."/>
            <person name="MacDonald P.J.P."/>
            <person name="McCowen C."/>
            <person name="Montmayeur A."/>
            <person name="Murphy C."/>
            <person name="Neiman D."/>
            <person name="Pearson M."/>
            <person name="Priest M."/>
            <person name="Roberts A."/>
            <person name="Saif S."/>
            <person name="Shea T."/>
            <person name="Sisk P."/>
            <person name="Stolte C."/>
            <person name="Sykes S."/>
            <person name="Wortman J."/>
            <person name="Nusbaum C."/>
            <person name="Birren B."/>
        </authorList>
    </citation>
    <scope>NUCLEOTIDE SEQUENCE [LARGE SCALE GENOMIC DNA]</scope>
    <source>
        <strain evidence="4">INRA-310</strain>
    </source>
</reference>
<name>W2PMV7_PHYN3</name>
<sequence>MGEAKRANRDFREVGGSVGTSLPVVSTWSSDKDESTGTEVPTGDEEGREFMQNVCVGLDGTAALVSWNPELEAGTMPFRWRSIIRNRVYEHLKRERHEEKSPHRRGPRALESDGAEDDVPPLRDKEAGDCLDEESLREYLNDVGGTKKVAFLDLAVSWARRYCEEGADVVAEEAPEVYRVSASRAPRRPRKPGLREADAGDDQEGDDDVVPQGKRVICSVVGMQALSDGYIDCCPLEMLADTGAIANSVSGHAIRVSGGIDLPVTLGTLEKTLLFVVTDHLFVDAILGTDSLKAFRAVIALEERTMTLKGTGDVTPLGVTRVEETLGRKGTPDPGGTAAWNATDVAVPVGEALEAAIPGELQGGDQLANPSPVDVFGLEYTKFVAGLERVPYLEALKVSLIPIAVRRDYEARFGITGHLCLKWCEAYAIWLHWASSYKCVRATGEAAVTVVDGIGDWVVCGYLLASLMLSILIYLPRLIYESIKEVQRGWMGVLLVVLILDTYMEFTVECGY</sequence>
<accession>W2PMV7</accession>
<dbReference type="Gene3D" id="2.40.70.10">
    <property type="entry name" value="Acid Proteases"/>
    <property type="match status" value="1"/>
</dbReference>
<feature type="compositionally biased region" description="Basic and acidic residues" evidence="1">
    <location>
        <begin position="1"/>
        <end position="13"/>
    </location>
</feature>
<evidence type="ECO:0000256" key="1">
    <source>
        <dbReference type="SAM" id="MobiDB-lite"/>
    </source>
</evidence>
<evidence type="ECO:0008006" key="5">
    <source>
        <dbReference type="Google" id="ProtNLM"/>
    </source>
</evidence>
<evidence type="ECO:0000313" key="3">
    <source>
        <dbReference type="EMBL" id="ETN01961.1"/>
    </source>
</evidence>
<gene>
    <name evidence="3" type="ORF">PPTG_23962</name>
</gene>
<proteinExistence type="predicted"/>
<dbReference type="RefSeq" id="XP_008912642.1">
    <property type="nucleotide sequence ID" value="XM_008914394.1"/>
</dbReference>
<dbReference type="VEuPathDB" id="FungiDB:PPTG_23962"/>
<feature type="compositionally biased region" description="Polar residues" evidence="1">
    <location>
        <begin position="19"/>
        <end position="29"/>
    </location>
</feature>
<feature type="compositionally biased region" description="Acidic residues" evidence="1">
    <location>
        <begin position="199"/>
        <end position="208"/>
    </location>
</feature>
<dbReference type="AlphaFoldDB" id="W2PMV7"/>
<dbReference type="Proteomes" id="UP000018817">
    <property type="component" value="Unassembled WGS sequence"/>
</dbReference>